<evidence type="ECO:0000259" key="9">
    <source>
        <dbReference type="Pfam" id="PF00483"/>
    </source>
</evidence>
<evidence type="ECO:0000256" key="8">
    <source>
        <dbReference type="SAM" id="MobiDB-lite"/>
    </source>
</evidence>
<dbReference type="SUPFAM" id="SSF53448">
    <property type="entry name" value="Nucleotide-diphospho-sugar transferases"/>
    <property type="match status" value="1"/>
</dbReference>
<protein>
    <recommendedName>
        <fullName evidence="2">mannose-1-phosphate guanylyltransferase</fullName>
        <ecNumber evidence="2">2.7.7.13</ecNumber>
    </recommendedName>
</protein>
<evidence type="ECO:0000256" key="5">
    <source>
        <dbReference type="ARBA" id="ARBA00022741"/>
    </source>
</evidence>
<keyword evidence="12" id="KW-1185">Reference proteome</keyword>
<evidence type="ECO:0000259" key="10">
    <source>
        <dbReference type="Pfam" id="PF22640"/>
    </source>
</evidence>
<evidence type="ECO:0000313" key="12">
    <source>
        <dbReference type="Proteomes" id="UP000656042"/>
    </source>
</evidence>
<dbReference type="InterPro" id="IPR049577">
    <property type="entry name" value="GMPP_N"/>
</dbReference>
<evidence type="ECO:0000256" key="2">
    <source>
        <dbReference type="ARBA" id="ARBA00012387"/>
    </source>
</evidence>
<comment type="similarity">
    <text evidence="1">Belongs to the mannose-6-phosphate isomerase type 2 family.</text>
</comment>
<dbReference type="GO" id="GO:0005525">
    <property type="term" value="F:GTP binding"/>
    <property type="evidence" value="ECO:0007669"/>
    <property type="project" value="UniProtKB-KW"/>
</dbReference>
<evidence type="ECO:0000256" key="6">
    <source>
        <dbReference type="ARBA" id="ARBA00023134"/>
    </source>
</evidence>
<keyword evidence="4" id="KW-0548">Nucleotidyltransferase</keyword>
<feature type="domain" description="Nucleotidyl transferase" evidence="9">
    <location>
        <begin position="31"/>
        <end position="310"/>
    </location>
</feature>
<keyword evidence="3" id="KW-0808">Transferase</keyword>
<reference evidence="11" key="1">
    <citation type="journal article" date="2014" name="Int. J. Syst. Evol. Microbiol.">
        <title>Complete genome sequence of Corynebacterium casei LMG S-19264T (=DSM 44701T), isolated from a smear-ripened cheese.</title>
        <authorList>
            <consortium name="US DOE Joint Genome Institute (JGI-PGF)"/>
            <person name="Walter F."/>
            <person name="Albersmeier A."/>
            <person name="Kalinowski J."/>
            <person name="Ruckert C."/>
        </authorList>
    </citation>
    <scope>NUCLEOTIDE SEQUENCE</scope>
    <source>
        <strain evidence="11">CGMCC 4.7299</strain>
    </source>
</reference>
<dbReference type="InterPro" id="IPR054566">
    <property type="entry name" value="ManC/GMP-like_b-helix"/>
</dbReference>
<evidence type="ECO:0000313" key="11">
    <source>
        <dbReference type="EMBL" id="GGK85892.1"/>
    </source>
</evidence>
<reference evidence="11" key="2">
    <citation type="submission" date="2020-09" db="EMBL/GenBank/DDBJ databases">
        <authorList>
            <person name="Sun Q."/>
            <person name="Zhou Y."/>
        </authorList>
    </citation>
    <scope>NUCLEOTIDE SEQUENCE</scope>
    <source>
        <strain evidence="11">CGMCC 4.7299</strain>
    </source>
</reference>
<dbReference type="Gene3D" id="3.90.550.10">
    <property type="entry name" value="Spore Coat Polysaccharide Biosynthesis Protein SpsA, Chain A"/>
    <property type="match status" value="1"/>
</dbReference>
<dbReference type="GO" id="GO:0004475">
    <property type="term" value="F:mannose-1-phosphate guanylyltransferase (GTP) activity"/>
    <property type="evidence" value="ECO:0007669"/>
    <property type="project" value="UniProtKB-EC"/>
</dbReference>
<keyword evidence="5" id="KW-0547">Nucleotide-binding</keyword>
<proteinExistence type="inferred from homology"/>
<dbReference type="InterPro" id="IPR051161">
    <property type="entry name" value="Mannose-6P_isomerase_type2"/>
</dbReference>
<dbReference type="Proteomes" id="UP000656042">
    <property type="component" value="Unassembled WGS sequence"/>
</dbReference>
<gene>
    <name evidence="11" type="ORF">GCM10012284_20210</name>
</gene>
<organism evidence="11 12">
    <name type="scientific">Mangrovihabitans endophyticus</name>
    <dbReference type="NCBI Taxonomy" id="1751298"/>
    <lineage>
        <taxon>Bacteria</taxon>
        <taxon>Bacillati</taxon>
        <taxon>Actinomycetota</taxon>
        <taxon>Actinomycetes</taxon>
        <taxon>Micromonosporales</taxon>
        <taxon>Micromonosporaceae</taxon>
        <taxon>Mangrovihabitans</taxon>
    </lineage>
</organism>
<dbReference type="InterPro" id="IPR029044">
    <property type="entry name" value="Nucleotide-diphossugar_trans"/>
</dbReference>
<dbReference type="EC" id="2.7.7.13" evidence="2"/>
<dbReference type="PANTHER" id="PTHR46390:SF1">
    <property type="entry name" value="MANNOSE-1-PHOSPHATE GUANYLYLTRANSFERASE"/>
    <property type="match status" value="1"/>
</dbReference>
<dbReference type="EMBL" id="BMMX01000006">
    <property type="protein sequence ID" value="GGK85892.1"/>
    <property type="molecule type" value="Genomic_DNA"/>
</dbReference>
<name>A0A8J3FMQ4_9ACTN</name>
<evidence type="ECO:0000256" key="1">
    <source>
        <dbReference type="ARBA" id="ARBA00006115"/>
    </source>
</evidence>
<comment type="catalytic activity">
    <reaction evidence="7">
        <text>alpha-D-mannose 1-phosphate + GTP + H(+) = GDP-alpha-D-mannose + diphosphate</text>
        <dbReference type="Rhea" id="RHEA:15229"/>
        <dbReference type="ChEBI" id="CHEBI:15378"/>
        <dbReference type="ChEBI" id="CHEBI:33019"/>
        <dbReference type="ChEBI" id="CHEBI:37565"/>
        <dbReference type="ChEBI" id="CHEBI:57527"/>
        <dbReference type="ChEBI" id="CHEBI:58409"/>
        <dbReference type="EC" id="2.7.7.13"/>
    </reaction>
</comment>
<dbReference type="PANTHER" id="PTHR46390">
    <property type="entry name" value="MANNOSE-1-PHOSPHATE GUANYLYLTRANSFERASE"/>
    <property type="match status" value="1"/>
</dbReference>
<comment type="caution">
    <text evidence="11">The sequence shown here is derived from an EMBL/GenBank/DDBJ whole genome shotgun (WGS) entry which is preliminary data.</text>
</comment>
<evidence type="ECO:0000256" key="4">
    <source>
        <dbReference type="ARBA" id="ARBA00022695"/>
    </source>
</evidence>
<feature type="region of interest" description="Disordered" evidence="8">
    <location>
        <begin position="1"/>
        <end position="22"/>
    </location>
</feature>
<dbReference type="Pfam" id="PF22640">
    <property type="entry name" value="ManC_GMP_beta-helix"/>
    <property type="match status" value="1"/>
</dbReference>
<dbReference type="CDD" id="cd02509">
    <property type="entry name" value="GDP-M1P_Guanylyltransferase"/>
    <property type="match status" value="1"/>
</dbReference>
<evidence type="ECO:0000256" key="3">
    <source>
        <dbReference type="ARBA" id="ARBA00022679"/>
    </source>
</evidence>
<dbReference type="SUPFAM" id="SSF159283">
    <property type="entry name" value="Guanosine diphospho-D-mannose pyrophosphorylase/mannose-6-phosphate isomerase linker domain"/>
    <property type="match status" value="1"/>
</dbReference>
<keyword evidence="6" id="KW-0342">GTP-binding</keyword>
<evidence type="ECO:0000256" key="7">
    <source>
        <dbReference type="ARBA" id="ARBA00047343"/>
    </source>
</evidence>
<dbReference type="AlphaFoldDB" id="A0A8J3FMQ4"/>
<dbReference type="RefSeq" id="WP_189078876.1">
    <property type="nucleotide sequence ID" value="NZ_BMMX01000006.1"/>
</dbReference>
<dbReference type="Pfam" id="PF00483">
    <property type="entry name" value="NTP_transferase"/>
    <property type="match status" value="1"/>
</dbReference>
<feature type="domain" description="MannoseP isomerase/GMP-like beta-helix" evidence="10">
    <location>
        <begin position="340"/>
        <end position="383"/>
    </location>
</feature>
<sequence length="392" mass="41306">MSEHTEPTVERSAPVPQVGQAGQAGSGGLYAVIPAGGSGTRLWPLSRAGHPKFLHPLTGTDASLLQATVERLDPLCGPDHVYIVTGVAHAAAVARQLAGLPEENILVEPSPRDSCAAIALAAAVIARREPEAIMGSFAADHLIADGGSFVDVIRTAMSGAEQGLLMTLGITPTRPETGYGYVQCGGVIADGSVLAVEEFKEKPSYDVAESYVKSGNYLWNAGMFVWRVDVFLAELARQQPQLAAGISRIAQAWDTAAREEVIGEVWPTLPRISVDYAVMEGAATVGRVGTVPGDFGWNDVGDFHTLGEVLTADSAGNVVVGRDALVKPGVMLRETESLVVVPNSGRLVAALGVRDLIIVDTDDAVLVCPRDRAQEVKHIVDELKESGEIGYI</sequence>
<dbReference type="InterPro" id="IPR005835">
    <property type="entry name" value="NTP_transferase_dom"/>
</dbReference>
<dbReference type="GO" id="GO:0009298">
    <property type="term" value="P:GDP-mannose biosynthetic process"/>
    <property type="evidence" value="ECO:0007669"/>
    <property type="project" value="TreeGrafter"/>
</dbReference>
<accession>A0A8J3FMQ4</accession>
<dbReference type="FunFam" id="3.90.550.10:FF:000046">
    <property type="entry name" value="Mannose-1-phosphate guanylyltransferase (GDP)"/>
    <property type="match status" value="1"/>
</dbReference>